<dbReference type="InterPro" id="IPR015424">
    <property type="entry name" value="PyrdxlP-dep_Trfase"/>
</dbReference>
<dbReference type="NCBIfam" id="TIGR03251">
    <property type="entry name" value="LAT_fam"/>
    <property type="match status" value="1"/>
</dbReference>
<comment type="caution">
    <text evidence="10">The sequence shown here is derived from an EMBL/GenBank/DDBJ whole genome shotgun (WGS) entry which is preliminary data.</text>
</comment>
<keyword evidence="11" id="KW-1185">Reference proteome</keyword>
<evidence type="ECO:0000256" key="1">
    <source>
        <dbReference type="ARBA" id="ARBA00001933"/>
    </source>
</evidence>
<gene>
    <name evidence="10" type="ORF">CLV92_11774</name>
</gene>
<evidence type="ECO:0000256" key="3">
    <source>
        <dbReference type="ARBA" id="ARBA00013071"/>
    </source>
</evidence>
<organism evidence="10 11">
    <name type="scientific">Kineococcus xinjiangensis</name>
    <dbReference type="NCBI Taxonomy" id="512762"/>
    <lineage>
        <taxon>Bacteria</taxon>
        <taxon>Bacillati</taxon>
        <taxon>Actinomycetota</taxon>
        <taxon>Actinomycetes</taxon>
        <taxon>Kineosporiales</taxon>
        <taxon>Kineosporiaceae</taxon>
        <taxon>Kineococcus</taxon>
    </lineage>
</organism>
<dbReference type="InterPro" id="IPR017657">
    <property type="entry name" value="L-lysine_6-transaminase"/>
</dbReference>
<dbReference type="GO" id="GO:0045484">
    <property type="term" value="F:L-lysine 6-transaminase activity"/>
    <property type="evidence" value="ECO:0007669"/>
    <property type="project" value="UniProtKB-EC"/>
</dbReference>
<dbReference type="Proteomes" id="UP000239485">
    <property type="component" value="Unassembled WGS sequence"/>
</dbReference>
<dbReference type="CDD" id="cd00610">
    <property type="entry name" value="OAT_like"/>
    <property type="match status" value="1"/>
</dbReference>
<sequence>MTQIAEHPADVVTPRSAALAATEVHDVIGRHLLADGFEFVLDLDASRGATLVDARDGRSYLDLFTFFASSALGMNHPALTEDEDFKAELLRAALNKPSNSDVYTVEMARFVDTFARVLGDPRLPHLFFVEGGALAVENALKVAFDWKSRWNEAHGIDPALGTQVLHLEHAFHGRSGYTMSLTNTDPNKVARFPKFAWPRIPSPYIASGVDVEERERAALAAARAAFEANPHDIACAIVEPIQGEGGDHHFRPAFLRALQELCHEFDALFVVDEVQTGCGMTGTAWAFQQLDITPDVVSFGKKTQVCGVMAGGRVDEVPDNVFAVSSRINSTWGGNLTDMVRSRRILEVIESERLVERAATLGEHLRGKLTELAARHDGVADVRGRGLMCAFTLRDTALRDAVVERLRTDERILMLGCGTRSVRFRPALTIEVEQLDAGVAAVERVLTALDA</sequence>
<keyword evidence="4" id="KW-0032">Aminotransferase</keyword>
<evidence type="ECO:0000313" key="11">
    <source>
        <dbReference type="Proteomes" id="UP000239485"/>
    </source>
</evidence>
<comment type="similarity">
    <text evidence="2 9">Belongs to the class-III pyridoxal-phosphate-dependent aminotransferase family.</text>
</comment>
<evidence type="ECO:0000256" key="7">
    <source>
        <dbReference type="ARBA" id="ARBA00030921"/>
    </source>
</evidence>
<dbReference type="SUPFAM" id="SSF53383">
    <property type="entry name" value="PLP-dependent transferases"/>
    <property type="match status" value="1"/>
</dbReference>
<dbReference type="PANTHER" id="PTHR43206:SF2">
    <property type="entry name" value="4-AMINOBUTYRATE AMINOTRANSFERASE GABT"/>
    <property type="match status" value="1"/>
</dbReference>
<dbReference type="RefSeq" id="WP_104435311.1">
    <property type="nucleotide sequence ID" value="NZ_PTJD01000017.1"/>
</dbReference>
<evidence type="ECO:0000313" key="10">
    <source>
        <dbReference type="EMBL" id="PPK92109.1"/>
    </source>
</evidence>
<dbReference type="PIRSF" id="PIRSF000521">
    <property type="entry name" value="Transaminase_4ab_Lys_Orn"/>
    <property type="match status" value="1"/>
</dbReference>
<dbReference type="Pfam" id="PF00202">
    <property type="entry name" value="Aminotran_3"/>
    <property type="match status" value="1"/>
</dbReference>
<dbReference type="InterPro" id="IPR015422">
    <property type="entry name" value="PyrdxlP-dep_Trfase_small"/>
</dbReference>
<protein>
    <recommendedName>
        <fullName evidence="8">L-lysine-epsilon aminotransferase</fullName>
        <ecNumber evidence="3">2.6.1.36</ecNumber>
    </recommendedName>
    <alternativeName>
        <fullName evidence="7">Lysine 6-aminotransferase</fullName>
    </alternativeName>
</protein>
<keyword evidence="5" id="KW-0808">Transferase</keyword>
<keyword evidence="6 9" id="KW-0663">Pyridoxal phosphate</keyword>
<evidence type="ECO:0000256" key="5">
    <source>
        <dbReference type="ARBA" id="ARBA00022679"/>
    </source>
</evidence>
<proteinExistence type="inferred from homology"/>
<comment type="cofactor">
    <cofactor evidence="1">
        <name>pyridoxal 5'-phosphate</name>
        <dbReference type="ChEBI" id="CHEBI:597326"/>
    </cofactor>
</comment>
<evidence type="ECO:0000256" key="9">
    <source>
        <dbReference type="RuleBase" id="RU003560"/>
    </source>
</evidence>
<dbReference type="EC" id="2.6.1.36" evidence="3"/>
<name>A0A2S6ID29_9ACTN</name>
<dbReference type="PANTHER" id="PTHR43206">
    <property type="entry name" value="AMINOTRANSFERASE"/>
    <property type="match status" value="1"/>
</dbReference>
<dbReference type="Gene3D" id="3.40.640.10">
    <property type="entry name" value="Type I PLP-dependent aspartate aminotransferase-like (Major domain)"/>
    <property type="match status" value="1"/>
</dbReference>
<evidence type="ECO:0000256" key="6">
    <source>
        <dbReference type="ARBA" id="ARBA00022898"/>
    </source>
</evidence>
<dbReference type="GO" id="GO:0030170">
    <property type="term" value="F:pyridoxal phosphate binding"/>
    <property type="evidence" value="ECO:0007669"/>
    <property type="project" value="InterPro"/>
</dbReference>
<dbReference type="GO" id="GO:0017000">
    <property type="term" value="P:antibiotic biosynthetic process"/>
    <property type="evidence" value="ECO:0007669"/>
    <property type="project" value="InterPro"/>
</dbReference>
<dbReference type="EMBL" id="PTJD01000017">
    <property type="protein sequence ID" value="PPK92109.1"/>
    <property type="molecule type" value="Genomic_DNA"/>
</dbReference>
<reference evidence="10 11" key="1">
    <citation type="submission" date="2018-02" db="EMBL/GenBank/DDBJ databases">
        <title>Genomic Encyclopedia of Archaeal and Bacterial Type Strains, Phase II (KMG-II): from individual species to whole genera.</title>
        <authorList>
            <person name="Goeker M."/>
        </authorList>
    </citation>
    <scope>NUCLEOTIDE SEQUENCE [LARGE SCALE GENOMIC DNA]</scope>
    <source>
        <strain evidence="10 11">DSM 22857</strain>
    </source>
</reference>
<evidence type="ECO:0000256" key="4">
    <source>
        <dbReference type="ARBA" id="ARBA00022576"/>
    </source>
</evidence>
<evidence type="ECO:0000256" key="2">
    <source>
        <dbReference type="ARBA" id="ARBA00008954"/>
    </source>
</evidence>
<dbReference type="Gene3D" id="3.90.1150.10">
    <property type="entry name" value="Aspartate Aminotransferase, domain 1"/>
    <property type="match status" value="1"/>
</dbReference>
<dbReference type="InterPro" id="IPR015421">
    <property type="entry name" value="PyrdxlP-dep_Trfase_major"/>
</dbReference>
<dbReference type="OrthoDB" id="9801052at2"/>
<dbReference type="AlphaFoldDB" id="A0A2S6ID29"/>
<evidence type="ECO:0000256" key="8">
    <source>
        <dbReference type="ARBA" id="ARBA00050040"/>
    </source>
</evidence>
<accession>A0A2S6ID29</accession>
<dbReference type="InterPro" id="IPR005814">
    <property type="entry name" value="Aminotrans_3"/>
</dbReference>
<dbReference type="GO" id="GO:0009450">
    <property type="term" value="P:gamma-aminobutyric acid catabolic process"/>
    <property type="evidence" value="ECO:0007669"/>
    <property type="project" value="TreeGrafter"/>
</dbReference>